<dbReference type="Pfam" id="PF18765">
    <property type="entry name" value="Polbeta"/>
    <property type="match status" value="1"/>
</dbReference>
<protein>
    <recommendedName>
        <fullName evidence="1">Polymerase beta nucleotidyltransferase domain-containing protein</fullName>
    </recommendedName>
</protein>
<evidence type="ECO:0000313" key="3">
    <source>
        <dbReference type="Proteomes" id="UP000037515"/>
    </source>
</evidence>
<comment type="caution">
    <text evidence="2">The sequence shown here is derived from an EMBL/GenBank/DDBJ whole genome shotgun (WGS) entry which is preliminary data.</text>
</comment>
<organism evidence="2 3">
    <name type="scientific">Vibrio nereis</name>
    <dbReference type="NCBI Taxonomy" id="693"/>
    <lineage>
        <taxon>Bacteria</taxon>
        <taxon>Pseudomonadati</taxon>
        <taxon>Pseudomonadota</taxon>
        <taxon>Gammaproteobacteria</taxon>
        <taxon>Vibrionales</taxon>
        <taxon>Vibrionaceae</taxon>
        <taxon>Vibrio</taxon>
    </lineage>
</organism>
<dbReference type="RefSeq" id="WP_053397301.1">
    <property type="nucleotide sequence ID" value="NZ_LHPJ01000060.1"/>
</dbReference>
<dbReference type="PANTHER" id="PTHR43449">
    <property type="entry name" value="NUCLEOTIDYLTRANSFERASE"/>
    <property type="match status" value="1"/>
</dbReference>
<sequence>MIINLDKISPLNHEVISFFEELANNPKVEELIVFGSRACGDYDTYSDVDLAVVAPTFTKAEWVMLYAQAIHDIRTVLKISIVNYVSNPERLKKRIRQNGVVIYES</sequence>
<dbReference type="SUPFAM" id="SSF81301">
    <property type="entry name" value="Nucleotidyltransferase"/>
    <property type="match status" value="1"/>
</dbReference>
<evidence type="ECO:0000259" key="1">
    <source>
        <dbReference type="Pfam" id="PF18765"/>
    </source>
</evidence>
<keyword evidence="3" id="KW-1185">Reference proteome</keyword>
<dbReference type="Proteomes" id="UP000037515">
    <property type="component" value="Unassembled WGS sequence"/>
</dbReference>
<dbReference type="PANTHER" id="PTHR43449:SF1">
    <property type="entry name" value="POLYMERASE BETA NUCLEOTIDYLTRANSFERASE DOMAIN-CONTAINING PROTEIN"/>
    <property type="match status" value="1"/>
</dbReference>
<dbReference type="PATRIC" id="fig|693.5.peg.3837"/>
<dbReference type="EMBL" id="LHPJ01000060">
    <property type="protein sequence ID" value="KOO01779.1"/>
    <property type="molecule type" value="Genomic_DNA"/>
</dbReference>
<reference evidence="3" key="1">
    <citation type="submission" date="2015-08" db="EMBL/GenBank/DDBJ databases">
        <title>Vibrio galatheae sp. nov., a novel member of the Vibrionaceae family isolated from the Solomon Islands.</title>
        <authorList>
            <person name="Giubergia S."/>
            <person name="Machado H."/>
            <person name="Mateiu R.V."/>
            <person name="Gram L."/>
        </authorList>
    </citation>
    <scope>NUCLEOTIDE SEQUENCE [LARGE SCALE GENOMIC DNA]</scope>
    <source>
        <strain evidence="3">DSM 19584</strain>
    </source>
</reference>
<proteinExistence type="predicted"/>
<dbReference type="AlphaFoldDB" id="A0A0M0HI63"/>
<accession>A0A0M0HI63</accession>
<feature type="domain" description="Polymerase beta nucleotidyltransferase" evidence="1">
    <location>
        <begin position="21"/>
        <end position="104"/>
    </location>
</feature>
<dbReference type="Gene3D" id="3.30.460.10">
    <property type="entry name" value="Beta Polymerase, domain 2"/>
    <property type="match status" value="1"/>
</dbReference>
<dbReference type="STRING" id="693.AKJ17_18870"/>
<gene>
    <name evidence="2" type="ORF">AKJ17_18870</name>
</gene>
<dbReference type="InterPro" id="IPR041633">
    <property type="entry name" value="Polbeta"/>
</dbReference>
<dbReference type="InterPro" id="IPR043519">
    <property type="entry name" value="NT_sf"/>
</dbReference>
<name>A0A0M0HI63_VIBNE</name>
<evidence type="ECO:0000313" key="2">
    <source>
        <dbReference type="EMBL" id="KOO01779.1"/>
    </source>
</evidence>
<dbReference type="CDD" id="cd05403">
    <property type="entry name" value="NT_KNTase_like"/>
    <property type="match status" value="1"/>
</dbReference>